<reference evidence="4 5" key="1">
    <citation type="submission" date="2014-04" db="EMBL/GenBank/DDBJ databases">
        <title>Evolutionary Origins and Diversification of the Mycorrhizal Mutualists.</title>
        <authorList>
            <consortium name="DOE Joint Genome Institute"/>
            <consortium name="Mycorrhizal Genomics Consortium"/>
            <person name="Kohler A."/>
            <person name="Kuo A."/>
            <person name="Nagy L.G."/>
            <person name="Floudas D."/>
            <person name="Copeland A."/>
            <person name="Barry K.W."/>
            <person name="Cichocki N."/>
            <person name="Veneault-Fourrey C."/>
            <person name="LaButti K."/>
            <person name="Lindquist E.A."/>
            <person name="Lipzen A."/>
            <person name="Lundell T."/>
            <person name="Morin E."/>
            <person name="Murat C."/>
            <person name="Riley R."/>
            <person name="Ohm R."/>
            <person name="Sun H."/>
            <person name="Tunlid A."/>
            <person name="Henrissat B."/>
            <person name="Grigoriev I.V."/>
            <person name="Hibbett D.S."/>
            <person name="Martin F."/>
        </authorList>
    </citation>
    <scope>NUCLEOTIDE SEQUENCE [LARGE SCALE GENOMIC DNA]</scope>
    <source>
        <strain evidence="4 5">FD-317 M1</strain>
    </source>
</reference>
<dbReference type="InterPro" id="IPR026564">
    <property type="entry name" value="Transcrip_reg_TACO1-like_dom3"/>
</dbReference>
<feature type="domain" description="TACO1/YebC-like second and third" evidence="2">
    <location>
        <begin position="117"/>
        <end position="276"/>
    </location>
</feature>
<evidence type="ECO:0000313" key="4">
    <source>
        <dbReference type="EMBL" id="KIK59666.1"/>
    </source>
</evidence>
<dbReference type="Pfam" id="PF01709">
    <property type="entry name" value="Transcrip_reg"/>
    <property type="match status" value="1"/>
</dbReference>
<dbReference type="PANTHER" id="PTHR12532">
    <property type="entry name" value="TRANSLATIONAL ACTIVATOR OF CYTOCHROME C OXIDASE 1"/>
    <property type="match status" value="1"/>
</dbReference>
<organism evidence="4 5">
    <name type="scientific">Collybiopsis luxurians FD-317 M1</name>
    <dbReference type="NCBI Taxonomy" id="944289"/>
    <lineage>
        <taxon>Eukaryota</taxon>
        <taxon>Fungi</taxon>
        <taxon>Dikarya</taxon>
        <taxon>Basidiomycota</taxon>
        <taxon>Agaricomycotina</taxon>
        <taxon>Agaricomycetes</taxon>
        <taxon>Agaricomycetidae</taxon>
        <taxon>Agaricales</taxon>
        <taxon>Marasmiineae</taxon>
        <taxon>Omphalotaceae</taxon>
        <taxon>Collybiopsis</taxon>
        <taxon>Collybiopsis luxurians</taxon>
    </lineage>
</organism>
<evidence type="ECO:0000313" key="5">
    <source>
        <dbReference type="Proteomes" id="UP000053593"/>
    </source>
</evidence>
<protein>
    <recommendedName>
        <fullName evidence="6">Transcriptional regulatory protein</fullName>
    </recommendedName>
</protein>
<keyword evidence="5" id="KW-1185">Reference proteome</keyword>
<dbReference type="Gene3D" id="3.30.70.980">
    <property type="match status" value="2"/>
</dbReference>
<dbReference type="SUPFAM" id="SSF75625">
    <property type="entry name" value="YebC-like"/>
    <property type="match status" value="1"/>
</dbReference>
<dbReference type="InterPro" id="IPR049083">
    <property type="entry name" value="TACO1_YebC_N"/>
</dbReference>
<evidence type="ECO:0000259" key="2">
    <source>
        <dbReference type="Pfam" id="PF01709"/>
    </source>
</evidence>
<evidence type="ECO:0000256" key="1">
    <source>
        <dbReference type="ARBA" id="ARBA00008724"/>
    </source>
</evidence>
<name>A0A0D0BVT2_9AGAR</name>
<sequence length="280" mass="30732">MFLPFRYTPRHLSTSQLIYAGHSKWANIKQTKGANDAAKSKIFQKATQVSKHFETLLLVYEIKQDILVATRSGGVDPDKNHALAAVLKRLKAQDVPKENIAKALAKAAKVKSSGDTSTYEAMACNSVGIMIECATSNANRTVQTLREILNARGARMAPVGFMFSRNGLVTVGLDSKGSERFDAVAEMALMNGAQDFEELPGESDSTQPQLQFFCEPSALSELMSQLEKEPDVSVVGSELIYQPLEKTSLSEEDSEILQDLIQILEAHEDVVRITHSAVDR</sequence>
<dbReference type="InterPro" id="IPR048300">
    <property type="entry name" value="TACO1_YebC-like_2nd/3rd_dom"/>
</dbReference>
<dbReference type="AlphaFoldDB" id="A0A0D0BVT2"/>
<dbReference type="GO" id="GO:0005739">
    <property type="term" value="C:mitochondrion"/>
    <property type="evidence" value="ECO:0007669"/>
    <property type="project" value="TreeGrafter"/>
</dbReference>
<gene>
    <name evidence="4" type="ORF">GYMLUDRAFT_261677</name>
</gene>
<dbReference type="Gene3D" id="1.10.10.200">
    <property type="match status" value="1"/>
</dbReference>
<comment type="similarity">
    <text evidence="1">Belongs to the TACO1 family.</text>
</comment>
<dbReference type="PANTHER" id="PTHR12532:SF0">
    <property type="entry name" value="TRANSLATIONAL ACTIVATOR OF CYTOCHROME C OXIDASE 1"/>
    <property type="match status" value="1"/>
</dbReference>
<dbReference type="InterPro" id="IPR017856">
    <property type="entry name" value="Integrase-like_N"/>
</dbReference>
<dbReference type="InterPro" id="IPR029072">
    <property type="entry name" value="YebC-like"/>
</dbReference>
<feature type="domain" description="TACO1/YebC-like N-terminal" evidence="3">
    <location>
        <begin position="62"/>
        <end position="109"/>
    </location>
</feature>
<dbReference type="Pfam" id="PF20772">
    <property type="entry name" value="TACO1_YebC_N"/>
    <property type="match status" value="1"/>
</dbReference>
<dbReference type="OrthoDB" id="2017544at2759"/>
<accession>A0A0D0BVT2</accession>
<evidence type="ECO:0000259" key="3">
    <source>
        <dbReference type="Pfam" id="PF20772"/>
    </source>
</evidence>
<proteinExistence type="inferred from homology"/>
<evidence type="ECO:0008006" key="6">
    <source>
        <dbReference type="Google" id="ProtNLM"/>
    </source>
</evidence>
<dbReference type="EMBL" id="KN834778">
    <property type="protein sequence ID" value="KIK59666.1"/>
    <property type="molecule type" value="Genomic_DNA"/>
</dbReference>
<dbReference type="Proteomes" id="UP000053593">
    <property type="component" value="Unassembled WGS sequence"/>
</dbReference>
<dbReference type="InterPro" id="IPR002876">
    <property type="entry name" value="Transcrip_reg_TACO1-like"/>
</dbReference>
<dbReference type="HOGENOM" id="CLU_062974_1_0_1"/>